<name>A0A410P2K6_VELA1</name>
<dbReference type="EMBL" id="CP019384">
    <property type="protein sequence ID" value="QAT16373.1"/>
    <property type="molecule type" value="Genomic_DNA"/>
</dbReference>
<evidence type="ECO:0000313" key="3">
    <source>
        <dbReference type="Proteomes" id="UP000287243"/>
    </source>
</evidence>
<reference evidence="2 3" key="1">
    <citation type="submission" date="2017-01" db="EMBL/GenBank/DDBJ databases">
        <title>First insights into the biology of 'candidatus Vampirococcus archaeovorus'.</title>
        <authorList>
            <person name="Kizina J."/>
            <person name="Jordan S."/>
            <person name="Stueber K."/>
            <person name="Reinhardt R."/>
            <person name="Harder J."/>
        </authorList>
    </citation>
    <scope>NUCLEOTIDE SEQUENCE [LARGE SCALE GENOMIC DNA]</scope>
    <source>
        <strain evidence="2 3">LiM</strain>
    </source>
</reference>
<sequence length="129" mass="14866">MDTVPKKDGSERRRARRVYASFVEYCRTEGAPEQKYQAFAENVSATGICIFVNEEIKPNIILSITVFLLDGSNPIEVKGRVVWVRPSVFVMAKDRKHYDVGVDFVEISDEDRERLLYYTSKYSHEIPPS</sequence>
<dbReference type="SUPFAM" id="SSF141371">
    <property type="entry name" value="PilZ domain-like"/>
    <property type="match status" value="1"/>
</dbReference>
<accession>A0A410P2K6</accession>
<dbReference type="RefSeq" id="WP_128699010.1">
    <property type="nucleotide sequence ID" value="NZ_CP019384.1"/>
</dbReference>
<dbReference type="OrthoDB" id="5510068at2"/>
<feature type="domain" description="PilZ" evidence="1">
    <location>
        <begin position="11"/>
        <end position="118"/>
    </location>
</feature>
<protein>
    <submittedName>
        <fullName evidence="2">Protein containing Type IV pilus assembly PilZ domain</fullName>
    </submittedName>
</protein>
<gene>
    <name evidence="2" type="ORF">BU251_00795</name>
</gene>
<dbReference type="InterPro" id="IPR009875">
    <property type="entry name" value="PilZ_domain"/>
</dbReference>
<dbReference type="Proteomes" id="UP000287243">
    <property type="component" value="Chromosome"/>
</dbReference>
<dbReference type="Pfam" id="PF07238">
    <property type="entry name" value="PilZ"/>
    <property type="match status" value="1"/>
</dbReference>
<proteinExistence type="predicted"/>
<dbReference type="GO" id="GO:0035438">
    <property type="term" value="F:cyclic-di-GMP binding"/>
    <property type="evidence" value="ECO:0007669"/>
    <property type="project" value="InterPro"/>
</dbReference>
<organism evidence="2 3">
    <name type="scientific">Velamenicoccus archaeovorus</name>
    <dbReference type="NCBI Taxonomy" id="1930593"/>
    <lineage>
        <taxon>Bacteria</taxon>
        <taxon>Pseudomonadati</taxon>
        <taxon>Candidatus Omnitrophota</taxon>
        <taxon>Candidatus Velamenicoccus</taxon>
    </lineage>
</organism>
<keyword evidence="3" id="KW-1185">Reference proteome</keyword>
<dbReference type="KEGG" id="vai:BU251_00795"/>
<dbReference type="Gene3D" id="2.40.10.220">
    <property type="entry name" value="predicted glycosyltransferase like domains"/>
    <property type="match status" value="1"/>
</dbReference>
<evidence type="ECO:0000313" key="2">
    <source>
        <dbReference type="EMBL" id="QAT16373.1"/>
    </source>
</evidence>
<evidence type="ECO:0000259" key="1">
    <source>
        <dbReference type="Pfam" id="PF07238"/>
    </source>
</evidence>
<dbReference type="AlphaFoldDB" id="A0A410P2K6"/>